<proteinExistence type="predicted"/>
<dbReference type="EMBL" id="DP000011">
    <property type="protein sequence ID" value="ABA99331.1"/>
    <property type="molecule type" value="Genomic_DNA"/>
</dbReference>
<feature type="compositionally biased region" description="Low complexity" evidence="1">
    <location>
        <begin position="134"/>
        <end position="150"/>
    </location>
</feature>
<feature type="compositionally biased region" description="Basic and acidic residues" evidence="1">
    <location>
        <begin position="463"/>
        <end position="480"/>
    </location>
</feature>
<evidence type="ECO:0000256" key="1">
    <source>
        <dbReference type="SAM" id="MobiDB-lite"/>
    </source>
</evidence>
<dbReference type="Pfam" id="PF00078">
    <property type="entry name" value="RVT_1"/>
    <property type="match status" value="1"/>
</dbReference>
<dbReference type="CDD" id="cd00303">
    <property type="entry name" value="retropepsin_like"/>
    <property type="match status" value="1"/>
</dbReference>
<dbReference type="Gene3D" id="3.30.70.270">
    <property type="match status" value="2"/>
</dbReference>
<dbReference type="InterPro" id="IPR053134">
    <property type="entry name" value="RNA-dir_DNA_polymerase"/>
</dbReference>
<feature type="compositionally biased region" description="Basic residues" evidence="1">
    <location>
        <begin position="431"/>
        <end position="440"/>
    </location>
</feature>
<feature type="domain" description="Reverse transcriptase" evidence="2">
    <location>
        <begin position="880"/>
        <end position="1038"/>
    </location>
</feature>
<gene>
    <name evidence="4" type="ordered locus">LOC_Os12g35280</name>
</gene>
<dbReference type="InterPro" id="IPR005162">
    <property type="entry name" value="Retrotrans_gag_dom"/>
</dbReference>
<dbReference type="CDD" id="cd01647">
    <property type="entry name" value="RT_LTR"/>
    <property type="match status" value="1"/>
</dbReference>
<reference evidence="4" key="2">
    <citation type="submission" date="2005-04" db="EMBL/GenBank/DDBJ databases">
        <authorList>
            <person name="Buell C.R."/>
            <person name="Wing R.A."/>
            <person name="McCombie W.A."/>
            <person name="Ouyang S."/>
        </authorList>
    </citation>
    <scope>NUCLEOTIDE SEQUENCE</scope>
</reference>
<feature type="compositionally biased region" description="Acidic residues" evidence="1">
    <location>
        <begin position="543"/>
        <end position="552"/>
    </location>
</feature>
<evidence type="ECO:0000259" key="3">
    <source>
        <dbReference type="Pfam" id="PF03732"/>
    </source>
</evidence>
<evidence type="ECO:0000313" key="4">
    <source>
        <dbReference type="EMBL" id="ABA99331.1"/>
    </source>
</evidence>
<name>Q2QP92_ORYSJ</name>
<feature type="region of interest" description="Disordered" evidence="1">
    <location>
        <begin position="1154"/>
        <end position="1230"/>
    </location>
</feature>
<reference evidence="4" key="3">
    <citation type="submission" date="2006-01" db="EMBL/GenBank/DDBJ databases">
        <authorList>
            <person name="Buell R."/>
        </authorList>
    </citation>
    <scope>NUCLEOTIDE SEQUENCE</scope>
</reference>
<feature type="region of interest" description="Disordered" evidence="1">
    <location>
        <begin position="509"/>
        <end position="554"/>
    </location>
</feature>
<sequence>MGGGGDDDVEILLYSPDHHGTVARAHVARRAGAVEARLEYSTRRRLANVAAGEAVARILHAFLGTKGDGERRDGERRLLVYGDGSTPQGALQAVGALLRHPPVVPDPESPAQRWLDDVANLVMTAQQRLGAGGRSATTKTSGAATTGSASSRRRARRAAAAARHSATTPSSAPPTREDQHEEPDARLDIERRRSDRRTPRATEGASSSRVSPRHGREDQPSVPPVGGVGCRAFVASLRNVRWPPRFRPTITEKYDGSVNPTEFLQVYTTGIEAAGGDDRVMANFFPMALKGQARGWLMNLPPASVHSWEDLCQQFTMNFQGTYPRPGEEADLHAVQRGDDESLRSYIQRFCQVRNTIPCIPAHAVIYAFRGGVRHNRMLEKIASKEPQTTAELFQLADRVARKEEAWTWNPSGSGVAASAAPGSAAQTGRRDRRRKKRSVHSGDEGHVLAVEGAPRATRKGRPASDKKKEAGTPSRERPASKWCSVHNTSLHDLADCRAVKNLAERTRKWEEDRRQERREGKSAAFPSGKRRSEAKQKAPAADIDDGDDDLGFQEPGATIATVDGGACAHVSRRSFKAMRRELLAAAPTHEATRRARWSEVALTFDQTDHPPCVARGGQIAMVVSPTICNVKLGRVLIDGGAALNILSPAAFDAIKAPGMVLQPSQPIIGVTPGHTWPLGHIDLPVTFGGSANFRTERVNFDVADLSLPYNAVLGRPVLVKFMAAVHYAYLQMKMPGPGGPISVRGDLKVALACMEQRADHLAAATKPEGGDERLGTSAPTAPRQRIATCDEVPEDALVSFLRANADVFAWRPADMPGVPREVIEHRLAVRPGARPVRQKVRRQAPERQAFIREEVARLLEAGFIREVIHPEWLANPVVVPKANGKLRMCIDYTDLNKACPKDPYPLPRIDQIVDSTAGCDLLCFLDAYSGYHQIRMAREDEEKTAFITPVGTYCYTSMPFGLKNAGPTFQRTTRISLGSQIGRNVEAYVDDLVVKTRNQGTLLSDLAETFENLRSARIKLNPDKCVFGVPAGKLLGFLVSARGIEANPEKIRAIERMRPPSKLRDVQCVTGCMAALSRFISRLGEKALPLFKLLKRSGPFTWTEEAEHALTRLKAYLSSPPVLVAPEPNEPLLLYLAATPQVVSAALVVERDEDNPHSAHPHSVPTWPGSRQGGEAPESNGGLRPPTTGVGPLPACQTVLGAPDPQEGPEATAGRPHLPPFDPEANPVLIRPGREQGEEAPEPNGGLRPLTTGAGPLPACLTTPGAPDPQGGPEATVGRPHLSSSDPEVISAGDECAPRGHLDEEHPGDTALSEEDRPRRKVQRPVYFVSEDLRDAKTRYPRAQKMLYAILMAPRKASSPYLQAKQIGSPRFVRRSSNVAVFKRPPIMDSQVTITDVHDLRPLGFCPTMETGPTCHQALGVASRPTASLEKGDRPGITPGATVGDMGPGVS</sequence>
<dbReference type="InterPro" id="IPR043128">
    <property type="entry name" value="Rev_trsase/Diguanyl_cyclase"/>
</dbReference>
<feature type="domain" description="Retrotransposon gag" evidence="3">
    <location>
        <begin position="284"/>
        <end position="374"/>
    </location>
</feature>
<reference evidence="4" key="1">
    <citation type="journal article" date="2005" name="BMC Biol.">
        <title>The sequence of rice chromosomes 11 and 12, rich in disease resistance genes and recent gene duplications.</title>
        <authorList>
            <consortium name="The rice chromosomes 11 and 12 sequencing consortia"/>
        </authorList>
    </citation>
    <scope>NUCLEOTIDE SEQUENCE [LARGE SCALE GENOMIC DNA]</scope>
</reference>
<dbReference type="Pfam" id="PF03732">
    <property type="entry name" value="Retrotrans_gag"/>
    <property type="match status" value="1"/>
</dbReference>
<feature type="region of interest" description="Disordered" evidence="1">
    <location>
        <begin position="1427"/>
        <end position="1452"/>
    </location>
</feature>
<dbReference type="Gene3D" id="3.10.10.10">
    <property type="entry name" value="HIV Type 1 Reverse Transcriptase, subunit A, domain 1"/>
    <property type="match status" value="1"/>
</dbReference>
<feature type="compositionally biased region" description="Basic and acidic residues" evidence="1">
    <location>
        <begin position="1297"/>
        <end position="1319"/>
    </location>
</feature>
<dbReference type="InterPro" id="IPR043502">
    <property type="entry name" value="DNA/RNA_pol_sf"/>
</dbReference>
<dbReference type="PANTHER" id="PTHR24559">
    <property type="entry name" value="TRANSPOSON TY3-I GAG-POL POLYPROTEIN"/>
    <property type="match status" value="1"/>
</dbReference>
<feature type="region of interest" description="Disordered" evidence="1">
    <location>
        <begin position="408"/>
        <end position="484"/>
    </location>
</feature>
<organism evidence="4">
    <name type="scientific">Oryza sativa subsp. japonica</name>
    <name type="common">Rice</name>
    <dbReference type="NCBI Taxonomy" id="39947"/>
    <lineage>
        <taxon>Eukaryota</taxon>
        <taxon>Viridiplantae</taxon>
        <taxon>Streptophyta</taxon>
        <taxon>Embryophyta</taxon>
        <taxon>Tracheophyta</taxon>
        <taxon>Spermatophyta</taxon>
        <taxon>Magnoliopsida</taxon>
        <taxon>Liliopsida</taxon>
        <taxon>Poales</taxon>
        <taxon>Poaceae</taxon>
        <taxon>BOP clade</taxon>
        <taxon>Oryzoideae</taxon>
        <taxon>Oryzeae</taxon>
        <taxon>Oryzinae</taxon>
        <taxon>Oryza</taxon>
        <taxon>Oryza sativa</taxon>
    </lineage>
</organism>
<accession>Q2QP92</accession>
<dbReference type="PANTHER" id="PTHR24559:SF444">
    <property type="entry name" value="REVERSE TRANSCRIPTASE DOMAIN-CONTAINING PROTEIN"/>
    <property type="match status" value="1"/>
</dbReference>
<dbReference type="Gene3D" id="2.40.70.10">
    <property type="entry name" value="Acid Proteases"/>
    <property type="match status" value="1"/>
</dbReference>
<dbReference type="InterPro" id="IPR021109">
    <property type="entry name" value="Peptidase_aspartic_dom_sf"/>
</dbReference>
<dbReference type="SUPFAM" id="SSF56672">
    <property type="entry name" value="DNA/RNA polymerases"/>
    <property type="match status" value="1"/>
</dbReference>
<evidence type="ECO:0000259" key="2">
    <source>
        <dbReference type="Pfam" id="PF00078"/>
    </source>
</evidence>
<dbReference type="InterPro" id="IPR000477">
    <property type="entry name" value="RT_dom"/>
</dbReference>
<feature type="compositionally biased region" description="Low complexity" evidence="1">
    <location>
        <begin position="158"/>
        <end position="174"/>
    </location>
</feature>
<protein>
    <submittedName>
        <fullName evidence="4">Retrotransposon protein, putative, unclassified</fullName>
    </submittedName>
</protein>
<feature type="compositionally biased region" description="Basic and acidic residues" evidence="1">
    <location>
        <begin position="175"/>
        <end position="200"/>
    </location>
</feature>
<feature type="compositionally biased region" description="Low complexity" evidence="1">
    <location>
        <begin position="411"/>
        <end position="426"/>
    </location>
</feature>
<feature type="region of interest" description="Disordered" evidence="1">
    <location>
        <begin position="1264"/>
        <end position="1321"/>
    </location>
</feature>
<feature type="compositionally biased region" description="Basic and acidic residues" evidence="1">
    <location>
        <begin position="509"/>
        <end position="522"/>
    </location>
</feature>
<feature type="region of interest" description="Disordered" evidence="1">
    <location>
        <begin position="129"/>
        <end position="227"/>
    </location>
</feature>